<evidence type="ECO:0000256" key="1">
    <source>
        <dbReference type="ARBA" id="ARBA00043996"/>
    </source>
</evidence>
<dbReference type="InterPro" id="IPR029058">
    <property type="entry name" value="AB_hydrolase_fold"/>
</dbReference>
<dbReference type="Gene3D" id="3.40.50.1820">
    <property type="entry name" value="alpha/beta hydrolase"/>
    <property type="match status" value="1"/>
</dbReference>
<dbReference type="CDD" id="cd00519">
    <property type="entry name" value="Lipase_3"/>
    <property type="match status" value="1"/>
</dbReference>
<evidence type="ECO:0000259" key="5">
    <source>
        <dbReference type="Pfam" id="PF01764"/>
    </source>
</evidence>
<comment type="catalytic activity">
    <reaction evidence="2">
        <text>a diacylglycerol + H2O = a monoacylglycerol + a fatty acid + H(+)</text>
        <dbReference type="Rhea" id="RHEA:32731"/>
        <dbReference type="ChEBI" id="CHEBI:15377"/>
        <dbReference type="ChEBI" id="CHEBI:15378"/>
        <dbReference type="ChEBI" id="CHEBI:17408"/>
        <dbReference type="ChEBI" id="CHEBI:18035"/>
        <dbReference type="ChEBI" id="CHEBI:28868"/>
    </reaction>
</comment>
<reference evidence="6" key="1">
    <citation type="journal article" date="2023" name="Mol. Phylogenet. Evol.">
        <title>Genome-scale phylogeny and comparative genomics of the fungal order Sordariales.</title>
        <authorList>
            <person name="Hensen N."/>
            <person name="Bonometti L."/>
            <person name="Westerberg I."/>
            <person name="Brannstrom I.O."/>
            <person name="Guillou S."/>
            <person name="Cros-Aarteil S."/>
            <person name="Calhoun S."/>
            <person name="Haridas S."/>
            <person name="Kuo A."/>
            <person name="Mondo S."/>
            <person name="Pangilinan J."/>
            <person name="Riley R."/>
            <person name="LaButti K."/>
            <person name="Andreopoulos B."/>
            <person name="Lipzen A."/>
            <person name="Chen C."/>
            <person name="Yan M."/>
            <person name="Daum C."/>
            <person name="Ng V."/>
            <person name="Clum A."/>
            <person name="Steindorff A."/>
            <person name="Ohm R.A."/>
            <person name="Martin F."/>
            <person name="Silar P."/>
            <person name="Natvig D.O."/>
            <person name="Lalanne C."/>
            <person name="Gautier V."/>
            <person name="Ament-Velasquez S.L."/>
            <person name="Kruys A."/>
            <person name="Hutchinson M.I."/>
            <person name="Powell A.J."/>
            <person name="Barry K."/>
            <person name="Miller A.N."/>
            <person name="Grigoriev I.V."/>
            <person name="Debuchy R."/>
            <person name="Gladieux P."/>
            <person name="Hiltunen Thoren M."/>
            <person name="Johannesson H."/>
        </authorList>
    </citation>
    <scope>NUCLEOTIDE SEQUENCE</scope>
    <source>
        <strain evidence="6">PSN324</strain>
    </source>
</reference>
<evidence type="ECO:0000256" key="2">
    <source>
        <dbReference type="ARBA" id="ARBA00047591"/>
    </source>
</evidence>
<protein>
    <submittedName>
        <fullName evidence="6">Alpha/Beta hydrolase protein</fullName>
    </submittedName>
</protein>
<dbReference type="InterPro" id="IPR002921">
    <property type="entry name" value="Fungal_lipase-type"/>
</dbReference>
<dbReference type="PANTHER" id="PTHR45856:SF24">
    <property type="entry name" value="FUNGAL LIPASE-LIKE DOMAIN-CONTAINING PROTEIN"/>
    <property type="match status" value="1"/>
</dbReference>
<feature type="region of interest" description="Disordered" evidence="4">
    <location>
        <begin position="21"/>
        <end position="42"/>
    </location>
</feature>
<evidence type="ECO:0000256" key="4">
    <source>
        <dbReference type="SAM" id="MobiDB-lite"/>
    </source>
</evidence>
<evidence type="ECO:0000256" key="3">
    <source>
        <dbReference type="ARBA" id="ARBA00048461"/>
    </source>
</evidence>
<comment type="catalytic activity">
    <reaction evidence="3">
        <text>a monoacylglycerol + H2O = glycerol + a fatty acid + H(+)</text>
        <dbReference type="Rhea" id="RHEA:15245"/>
        <dbReference type="ChEBI" id="CHEBI:15377"/>
        <dbReference type="ChEBI" id="CHEBI:15378"/>
        <dbReference type="ChEBI" id="CHEBI:17408"/>
        <dbReference type="ChEBI" id="CHEBI:17754"/>
        <dbReference type="ChEBI" id="CHEBI:28868"/>
    </reaction>
</comment>
<keyword evidence="7" id="KW-1185">Reference proteome</keyword>
<evidence type="ECO:0000313" key="7">
    <source>
        <dbReference type="Proteomes" id="UP001321749"/>
    </source>
</evidence>
<dbReference type="AlphaFoldDB" id="A0AAV9HUL3"/>
<comment type="caution">
    <text evidence="6">The sequence shown here is derived from an EMBL/GenBank/DDBJ whole genome shotgun (WGS) entry which is preliminary data.</text>
</comment>
<reference evidence="6" key="2">
    <citation type="submission" date="2023-06" db="EMBL/GenBank/DDBJ databases">
        <authorList>
            <consortium name="Lawrence Berkeley National Laboratory"/>
            <person name="Mondo S.J."/>
            <person name="Hensen N."/>
            <person name="Bonometti L."/>
            <person name="Westerberg I."/>
            <person name="Brannstrom I.O."/>
            <person name="Guillou S."/>
            <person name="Cros-Aarteil S."/>
            <person name="Calhoun S."/>
            <person name="Haridas S."/>
            <person name="Kuo A."/>
            <person name="Pangilinan J."/>
            <person name="Riley R."/>
            <person name="Labutti K."/>
            <person name="Andreopoulos B."/>
            <person name="Lipzen A."/>
            <person name="Chen C."/>
            <person name="Yanf M."/>
            <person name="Daum C."/>
            <person name="Ng V."/>
            <person name="Clum A."/>
            <person name="Steindorff A."/>
            <person name="Ohm R."/>
            <person name="Martin F."/>
            <person name="Silar P."/>
            <person name="Natvig D."/>
            <person name="Lalanne C."/>
            <person name="Gautier V."/>
            <person name="Ament-Velasquez S.L."/>
            <person name="Kruys A."/>
            <person name="Hutchinson M.I."/>
            <person name="Powell A.J."/>
            <person name="Barry K."/>
            <person name="Miller A.N."/>
            <person name="Grigoriev I.V."/>
            <person name="Debuchy R."/>
            <person name="Gladieux P."/>
            <person name="Thoren M.H."/>
            <person name="Johannesson H."/>
        </authorList>
    </citation>
    <scope>NUCLEOTIDE SEQUENCE</scope>
    <source>
        <strain evidence="6">PSN324</strain>
    </source>
</reference>
<dbReference type="SUPFAM" id="SSF53474">
    <property type="entry name" value="alpha/beta-Hydrolases"/>
    <property type="match status" value="1"/>
</dbReference>
<dbReference type="Proteomes" id="UP001321749">
    <property type="component" value="Unassembled WGS sequence"/>
</dbReference>
<dbReference type="EMBL" id="MU864952">
    <property type="protein sequence ID" value="KAK4464048.1"/>
    <property type="molecule type" value="Genomic_DNA"/>
</dbReference>
<dbReference type="Pfam" id="PF01764">
    <property type="entry name" value="Lipase_3"/>
    <property type="match status" value="1"/>
</dbReference>
<dbReference type="GO" id="GO:0006629">
    <property type="term" value="P:lipid metabolic process"/>
    <property type="evidence" value="ECO:0007669"/>
    <property type="project" value="InterPro"/>
</dbReference>
<proteinExistence type="inferred from homology"/>
<gene>
    <name evidence="6" type="ORF">QBC42DRAFT_197638</name>
</gene>
<feature type="domain" description="Fungal lipase-type" evidence="5">
    <location>
        <begin position="209"/>
        <end position="354"/>
    </location>
</feature>
<accession>A0AAV9HUL3</accession>
<comment type="similarity">
    <text evidence="1">Belongs to the AB hydrolase superfamily. Lipase family. Class 3 subfamily.</text>
</comment>
<dbReference type="GO" id="GO:0016787">
    <property type="term" value="F:hydrolase activity"/>
    <property type="evidence" value="ECO:0007669"/>
    <property type="project" value="UniProtKB-KW"/>
</dbReference>
<dbReference type="InterPro" id="IPR051218">
    <property type="entry name" value="Sec_MonoDiacylglyc_Lipase"/>
</dbReference>
<dbReference type="PANTHER" id="PTHR45856">
    <property type="entry name" value="ALPHA/BETA-HYDROLASES SUPERFAMILY PROTEIN"/>
    <property type="match status" value="1"/>
</dbReference>
<sequence length="446" mass="47958">MSQSSSQASLVQDQASLQLLGARLSPGKQTCPAPALPEDNEANDEAVIQQIERTVKTAETVLTSNSKRRIALVAVSIAGSALDQAASSDSSADAAGTSNASEEASKHLDTILQARDFSEPQALSFSGYLRKVEQLPENIRRIQEGEVIQAFQGSVDDWRLINLAASASTEVYKDLREVAASWKMEPSELSNLKSATISVAEFEGRRTLVVSVRGSTAARRDWMVNANGRPMASRKLLDGSTTWHRGFLAVAEAMQKTIASEIVNLKQSGEPAAGTQELLFTGHSAGGAVAQLFYAMCASPEHNLSGILAGFSKVHCITFGCPPVSTRTITRADSGVFQGGLFLNIINEGDPVPLCQEDYIKSLLDIYVKDPEELVAEGFRVPAAKYRVSGQCIVLQDSDPDDTDAVGWKAVVVDGTQMESKLFGNPFLHQMKYYNAVITALAADVR</sequence>
<organism evidence="6 7">
    <name type="scientific">Cladorrhinum samala</name>
    <dbReference type="NCBI Taxonomy" id="585594"/>
    <lineage>
        <taxon>Eukaryota</taxon>
        <taxon>Fungi</taxon>
        <taxon>Dikarya</taxon>
        <taxon>Ascomycota</taxon>
        <taxon>Pezizomycotina</taxon>
        <taxon>Sordariomycetes</taxon>
        <taxon>Sordariomycetidae</taxon>
        <taxon>Sordariales</taxon>
        <taxon>Podosporaceae</taxon>
        <taxon>Cladorrhinum</taxon>
    </lineage>
</organism>
<evidence type="ECO:0000313" key="6">
    <source>
        <dbReference type="EMBL" id="KAK4464048.1"/>
    </source>
</evidence>
<name>A0AAV9HUL3_9PEZI</name>
<keyword evidence="6" id="KW-0378">Hydrolase</keyword>